<accession>A0AC34RMH0</accession>
<evidence type="ECO:0000313" key="1">
    <source>
        <dbReference type="Proteomes" id="UP000887576"/>
    </source>
</evidence>
<name>A0AC34RMH0_9BILA</name>
<evidence type="ECO:0000313" key="2">
    <source>
        <dbReference type="WBParaSite" id="JU765_v2.g8374.t1"/>
    </source>
</evidence>
<proteinExistence type="predicted"/>
<reference evidence="2" key="1">
    <citation type="submission" date="2022-11" db="UniProtKB">
        <authorList>
            <consortium name="WormBaseParasite"/>
        </authorList>
    </citation>
    <scope>IDENTIFICATION</scope>
</reference>
<dbReference type="Proteomes" id="UP000887576">
    <property type="component" value="Unplaced"/>
</dbReference>
<sequence>MKVIKLYAWEEPMLKVISEIRQKEVGLIRKASVIRTCTDVINVVSPFLVAITSFILYLYSSPNHVMTPQVAFVSLTLFSQLRHPLMLISELIGLTVQTMISNKRLKEFLVQEELNPDAIQRELSPNYSNAVEIQNGIFTWETNSPPVLKNIDLSIEKGSLVAIVGKVGSGKSSLMGAILGEMEKLQGYVGLRGRCAFSSQQAWIQH</sequence>
<organism evidence="1 2">
    <name type="scientific">Panagrolaimus sp. JU765</name>
    <dbReference type="NCBI Taxonomy" id="591449"/>
    <lineage>
        <taxon>Eukaryota</taxon>
        <taxon>Metazoa</taxon>
        <taxon>Ecdysozoa</taxon>
        <taxon>Nematoda</taxon>
        <taxon>Chromadorea</taxon>
        <taxon>Rhabditida</taxon>
        <taxon>Tylenchina</taxon>
        <taxon>Panagrolaimomorpha</taxon>
        <taxon>Panagrolaimoidea</taxon>
        <taxon>Panagrolaimidae</taxon>
        <taxon>Panagrolaimus</taxon>
    </lineage>
</organism>
<protein>
    <submittedName>
        <fullName evidence="2">ABC transmembrane type-1 domain-containing protein</fullName>
    </submittedName>
</protein>
<dbReference type="WBParaSite" id="JU765_v2.g8374.t1">
    <property type="protein sequence ID" value="JU765_v2.g8374.t1"/>
    <property type="gene ID" value="JU765_v2.g8374"/>
</dbReference>